<dbReference type="RefSeq" id="WP_068895618.1">
    <property type="nucleotide sequence ID" value="NZ_BDCX01000003.1"/>
</dbReference>
<accession>A0A161M955</accession>
<dbReference type="Gene3D" id="3.40.50.720">
    <property type="entry name" value="NAD(P)-binding Rossmann-like Domain"/>
    <property type="match status" value="1"/>
</dbReference>
<reference evidence="4" key="2">
    <citation type="submission" date="2016-04" db="EMBL/GenBank/DDBJ databases">
        <title>Planomonospora sphaerica JCM9374 whole genome shotgun sequence.</title>
        <authorList>
            <person name="Suzuki T."/>
            <person name="Dohra H."/>
            <person name="Kodani S."/>
        </authorList>
    </citation>
    <scope>NUCLEOTIDE SEQUENCE [LARGE SCALE GENOMIC DNA]</scope>
    <source>
        <strain evidence="4">JCM 9374</strain>
    </source>
</reference>
<dbReference type="Pfam" id="PF22725">
    <property type="entry name" value="GFO_IDH_MocA_C3"/>
    <property type="match status" value="1"/>
</dbReference>
<keyword evidence="4" id="KW-1185">Reference proteome</keyword>
<gene>
    <name evidence="3" type="ORF">PS9374_01497</name>
</gene>
<dbReference type="SUPFAM" id="SSF55347">
    <property type="entry name" value="Glyceraldehyde-3-phosphate dehydrogenase-like, C-terminal domain"/>
    <property type="match status" value="1"/>
</dbReference>
<dbReference type="AlphaFoldDB" id="A0A161M955"/>
<sequence length="353" mass="38034">MIRAAIVGAGAVAAHGHIPALRAHRDRVEPVAVVDVDGARARAFAAEHGIPAVHTDLTGMLAAERPDLVLVCTPPHLHAGQAVECLEAGAWVWCEKPLCRSLAEYDRIQAAEGPEDPEGAGGPYLTVVYQQRFGSGAEHLRELAGSGALGRPLVGLCTTAWHRGEDYYAVPYRGRWETEGGGTTVLHGIHQMDLMLSVFGDWAEIRAMAGRLDRPIETEDVSMAAVRFASGAMASVVTSVLCPRQESHLRFDFAGGTVELRHLYGYRNEHWTSSSPLWAPPRDVPSGHEAQLGTVLDAFARGERPPASGADGRRAMEFVTGLYASALTGRPVRREEVTPDSPFYHRLDGGLGL</sequence>
<evidence type="ECO:0000259" key="1">
    <source>
        <dbReference type="Pfam" id="PF01408"/>
    </source>
</evidence>
<evidence type="ECO:0000313" key="4">
    <source>
        <dbReference type="Proteomes" id="UP000077701"/>
    </source>
</evidence>
<dbReference type="Proteomes" id="UP000077701">
    <property type="component" value="Unassembled WGS sequence"/>
</dbReference>
<dbReference type="OrthoDB" id="9815825at2"/>
<feature type="domain" description="GFO/IDH/MocA-like oxidoreductase" evidence="2">
    <location>
        <begin position="139"/>
        <end position="255"/>
    </location>
</feature>
<dbReference type="Gene3D" id="3.30.360.10">
    <property type="entry name" value="Dihydrodipicolinate Reductase, domain 2"/>
    <property type="match status" value="1"/>
</dbReference>
<dbReference type="STRING" id="161355.PS9374_01497"/>
<evidence type="ECO:0000259" key="2">
    <source>
        <dbReference type="Pfam" id="PF22725"/>
    </source>
</evidence>
<dbReference type="Pfam" id="PF01408">
    <property type="entry name" value="GFO_IDH_MocA"/>
    <property type="match status" value="1"/>
</dbReference>
<evidence type="ECO:0000313" key="3">
    <source>
        <dbReference type="EMBL" id="GAT65853.1"/>
    </source>
</evidence>
<dbReference type="GO" id="GO:0000166">
    <property type="term" value="F:nucleotide binding"/>
    <property type="evidence" value="ECO:0007669"/>
    <property type="project" value="InterPro"/>
</dbReference>
<dbReference type="InterPro" id="IPR055170">
    <property type="entry name" value="GFO_IDH_MocA-like_dom"/>
</dbReference>
<dbReference type="SUPFAM" id="SSF51735">
    <property type="entry name" value="NAD(P)-binding Rossmann-fold domains"/>
    <property type="match status" value="1"/>
</dbReference>
<comment type="caution">
    <text evidence="3">The sequence shown here is derived from an EMBL/GenBank/DDBJ whole genome shotgun (WGS) entry which is preliminary data.</text>
</comment>
<name>A0A161M955_9ACTN</name>
<dbReference type="InterPro" id="IPR000683">
    <property type="entry name" value="Gfo/Idh/MocA-like_OxRdtase_N"/>
</dbReference>
<reference evidence="3 4" key="1">
    <citation type="journal article" date="2016" name="Genome Announc.">
        <title>Draft Genome Sequence of Planomonospora sphaerica JCM9374, a Rare Actinomycete.</title>
        <authorList>
            <person name="Dohra H."/>
            <person name="Suzuki T."/>
            <person name="Inoue Y."/>
            <person name="Kodani S."/>
        </authorList>
    </citation>
    <scope>NUCLEOTIDE SEQUENCE [LARGE SCALE GENOMIC DNA]</scope>
    <source>
        <strain evidence="3 4">JCM 9374</strain>
    </source>
</reference>
<dbReference type="InterPro" id="IPR052515">
    <property type="entry name" value="Gfo/Idh/MocA_Oxidoreductase"/>
</dbReference>
<dbReference type="PANTHER" id="PTHR43249:SF1">
    <property type="entry name" value="D-GLUCOSIDE 3-DEHYDROGENASE"/>
    <property type="match status" value="1"/>
</dbReference>
<organism evidence="3 4">
    <name type="scientific">Planomonospora sphaerica</name>
    <dbReference type="NCBI Taxonomy" id="161355"/>
    <lineage>
        <taxon>Bacteria</taxon>
        <taxon>Bacillati</taxon>
        <taxon>Actinomycetota</taxon>
        <taxon>Actinomycetes</taxon>
        <taxon>Streptosporangiales</taxon>
        <taxon>Streptosporangiaceae</taxon>
        <taxon>Planomonospora</taxon>
    </lineage>
</organism>
<feature type="domain" description="Gfo/Idh/MocA-like oxidoreductase N-terminal" evidence="1">
    <location>
        <begin position="2"/>
        <end position="111"/>
    </location>
</feature>
<dbReference type="EMBL" id="BDCX01000003">
    <property type="protein sequence ID" value="GAT65853.1"/>
    <property type="molecule type" value="Genomic_DNA"/>
</dbReference>
<proteinExistence type="predicted"/>
<protein>
    <submittedName>
        <fullName evidence="3">Oxidoreductase</fullName>
    </submittedName>
</protein>
<dbReference type="PANTHER" id="PTHR43249">
    <property type="entry name" value="UDP-N-ACETYL-2-AMINO-2-DEOXY-D-GLUCURONATE OXIDASE"/>
    <property type="match status" value="1"/>
</dbReference>
<dbReference type="InterPro" id="IPR036291">
    <property type="entry name" value="NAD(P)-bd_dom_sf"/>
</dbReference>